<evidence type="ECO:0000313" key="1">
    <source>
        <dbReference type="Proteomes" id="UP000694930"/>
    </source>
</evidence>
<protein>
    <submittedName>
        <fullName evidence="2">Uncharacterized protein LOC107018833</fullName>
    </submittedName>
</protein>
<reference evidence="1" key="1">
    <citation type="journal article" date="2014" name="Nat. Genet.">
        <title>The genome of the stress-tolerant wild tomato species Solanum pennellii.</title>
        <authorList>
            <person name="Bolger A."/>
            <person name="Scossa F."/>
            <person name="Bolger M.E."/>
            <person name="Lanz C."/>
            <person name="Maumus F."/>
            <person name="Tohge T."/>
            <person name="Quesneville H."/>
            <person name="Alseekh S."/>
            <person name="Sorensen I."/>
            <person name="Lichtenstein G."/>
            <person name="Fich E.A."/>
            <person name="Conte M."/>
            <person name="Keller H."/>
            <person name="Schneeberger K."/>
            <person name="Schwacke R."/>
            <person name="Ofner I."/>
            <person name="Vrebalov J."/>
            <person name="Xu Y."/>
            <person name="Osorio S."/>
            <person name="Aflitos S.A."/>
            <person name="Schijlen E."/>
            <person name="Jimenez-Gomez J.M."/>
            <person name="Ryngajllo M."/>
            <person name="Kimura S."/>
            <person name="Kumar R."/>
            <person name="Koenig D."/>
            <person name="Headland L.R."/>
            <person name="Maloof J.N."/>
            <person name="Sinha N."/>
            <person name="van Ham R.C."/>
            <person name="Lankhorst R.K."/>
            <person name="Mao L."/>
            <person name="Vogel A."/>
            <person name="Arsova B."/>
            <person name="Panstruga R."/>
            <person name="Fei Z."/>
            <person name="Rose J.K."/>
            <person name="Zamir D."/>
            <person name="Carrari F."/>
            <person name="Giovannoni J.J."/>
            <person name="Weigel D."/>
            <person name="Usadel B."/>
            <person name="Fernie A.R."/>
        </authorList>
    </citation>
    <scope>NUCLEOTIDE SEQUENCE [LARGE SCALE GENOMIC DNA]</scope>
    <source>
        <strain evidence="1">cv. LA0716</strain>
    </source>
</reference>
<accession>A0ABM1VAE5</accession>
<proteinExistence type="predicted"/>
<keyword evidence="1" id="KW-1185">Reference proteome</keyword>
<organism evidence="1 2">
    <name type="scientific">Solanum pennellii</name>
    <name type="common">Tomato</name>
    <name type="synonym">Lycopersicon pennellii</name>
    <dbReference type="NCBI Taxonomy" id="28526"/>
    <lineage>
        <taxon>Eukaryota</taxon>
        <taxon>Viridiplantae</taxon>
        <taxon>Streptophyta</taxon>
        <taxon>Embryophyta</taxon>
        <taxon>Tracheophyta</taxon>
        <taxon>Spermatophyta</taxon>
        <taxon>Magnoliopsida</taxon>
        <taxon>eudicotyledons</taxon>
        <taxon>Gunneridae</taxon>
        <taxon>Pentapetalae</taxon>
        <taxon>asterids</taxon>
        <taxon>lamiids</taxon>
        <taxon>Solanales</taxon>
        <taxon>Solanaceae</taxon>
        <taxon>Solanoideae</taxon>
        <taxon>Solaneae</taxon>
        <taxon>Solanum</taxon>
        <taxon>Solanum subgen. Lycopersicon</taxon>
    </lineage>
</organism>
<sequence>MVSPKSCLKLLVSSLLTIRPKLVRTFHRKLRAFASQRCLFWMKILNYNTALTKEKSLQEKLKIEETEKYMSMLQMVQTITTQKKIPMRERALPLATQLLWMLKGCLYDQGACYVFLKLKQKESLRSKDVLCQVIF</sequence>
<dbReference type="GeneID" id="107018833"/>
<reference evidence="2" key="2">
    <citation type="submission" date="2025-08" db="UniProtKB">
        <authorList>
            <consortium name="RefSeq"/>
        </authorList>
    </citation>
    <scope>IDENTIFICATION</scope>
</reference>
<gene>
    <name evidence="2" type="primary">LOC107018833</name>
</gene>
<name>A0ABM1VAE5_SOLPN</name>
<dbReference type="RefSeq" id="XP_027772713.1">
    <property type="nucleotide sequence ID" value="XM_027916912.1"/>
</dbReference>
<evidence type="ECO:0000313" key="2">
    <source>
        <dbReference type="RefSeq" id="XP_027772713.1"/>
    </source>
</evidence>
<dbReference type="Proteomes" id="UP000694930">
    <property type="component" value="Chromosome 5"/>
</dbReference>